<evidence type="ECO:0000259" key="6">
    <source>
        <dbReference type="SMART" id="SM00861"/>
    </source>
</evidence>
<dbReference type="CDD" id="cd07033">
    <property type="entry name" value="TPP_PYR_DXS_TK_like"/>
    <property type="match status" value="1"/>
</dbReference>
<dbReference type="SMART" id="SM00861">
    <property type="entry name" value="Transket_pyr"/>
    <property type="match status" value="1"/>
</dbReference>
<dbReference type="InterPro" id="IPR033248">
    <property type="entry name" value="Transketolase_C"/>
</dbReference>
<evidence type="ECO:0000313" key="7">
    <source>
        <dbReference type="EMBL" id="MBW3082455.1"/>
    </source>
</evidence>
<dbReference type="PANTHER" id="PTHR43322">
    <property type="entry name" value="1-D-DEOXYXYLULOSE 5-PHOSPHATE SYNTHASE-RELATED"/>
    <property type="match status" value="1"/>
</dbReference>
<feature type="region of interest" description="Disordered" evidence="5">
    <location>
        <begin position="463"/>
        <end position="537"/>
    </location>
</feature>
<evidence type="ECO:0000256" key="1">
    <source>
        <dbReference type="ARBA" id="ARBA00001946"/>
    </source>
</evidence>
<sequence>MSGELLAHIGSPADVKALDAADLPQLCAEIRAALVAYGKSHGGHIGSNLGIVEATVALHRVFDSPRDRIVFDVSHQSYVHKMLTGRARAYLDPALADSVTGFTNPAESEHDQFVLGHTGTSISLACGLAKTRDLLGGPGGAGGVGNVVAVIGDGALSSAIAFEGLNNAAEQGGNLIIVFNDNEMSIAEDFGGMYGPLARLRASGGTAEPNIFRAFGLDYRYVEHGNDVAALVEAFEQVRDCDHPVVVHIHTHKGLGLDAEDAAHGIRDGRCEANHWQDPFRDAAPEPGPRKYYGEMAMAALESRFADEPGLVVVSPATPGSNGITRAFRERAGAHYVDTGIAEEHAVTFASGIAKAGGRPVVATSATFFQRTFDELQQEVALNRTPVTLLVFAAGVSDADNTHSGAFDIAMMANIPGLACLAPTCRDDFLDMLAWSTSAANHGPVAIRVPGEAVLAAERAGGYPRHRNAGRTPHADEPAAAPAPGAEPTTGLRSTPHAAPAPQTADPTAGSRSTPHTAPALDSHTTPRTDAQDAQSARFDAGTPWDRYLIAHRGADVAVIGLGDAYPLAERVAALLADDGDAPVDATLVDPRRYDRLDAPTLDRLAEDHRVVVTIEDGQLDGGWGERITAYYANRDAVGRAAAPAAAGRSGGGDGARGPIVLNVGAAKEFTDRVPLAELHRRYGMEPERIAARIRGAIASCR</sequence>
<dbReference type="EMBL" id="JAHBBD010000005">
    <property type="protein sequence ID" value="MBW3082455.1"/>
    <property type="molecule type" value="Genomic_DNA"/>
</dbReference>
<accession>A0ABS6W7K1</accession>
<dbReference type="GO" id="GO:0008661">
    <property type="term" value="F:1-deoxy-D-xylulose-5-phosphate synthase activity"/>
    <property type="evidence" value="ECO:0007669"/>
    <property type="project" value="UniProtKB-EC"/>
</dbReference>
<feature type="compositionally biased region" description="Low complexity" evidence="5">
    <location>
        <begin position="478"/>
        <end position="509"/>
    </location>
</feature>
<keyword evidence="4" id="KW-0786">Thiamine pyrophosphate</keyword>
<evidence type="ECO:0000313" key="8">
    <source>
        <dbReference type="Proteomes" id="UP000812844"/>
    </source>
</evidence>
<evidence type="ECO:0000256" key="4">
    <source>
        <dbReference type="ARBA" id="ARBA00023052"/>
    </source>
</evidence>
<evidence type="ECO:0000256" key="5">
    <source>
        <dbReference type="SAM" id="MobiDB-lite"/>
    </source>
</evidence>
<protein>
    <submittedName>
        <fullName evidence="7">1-deoxy-D-xylulose-5-phosphate synthase</fullName>
        <ecNumber evidence="7">2.2.1.7</ecNumber>
    </submittedName>
</protein>
<keyword evidence="3 7" id="KW-0808">Transferase</keyword>
<comment type="caution">
    <text evidence="7">The sequence shown here is derived from an EMBL/GenBank/DDBJ whole genome shotgun (WGS) entry which is preliminary data.</text>
</comment>
<proteinExistence type="predicted"/>
<comment type="cofactor">
    <cofactor evidence="1">
        <name>Mg(2+)</name>
        <dbReference type="ChEBI" id="CHEBI:18420"/>
    </cofactor>
</comment>
<dbReference type="CDD" id="cd02007">
    <property type="entry name" value="TPP_DXS"/>
    <property type="match status" value="1"/>
</dbReference>
<organism evidence="7 8">
    <name type="scientific">Bifidobacterium phasiani</name>
    <dbReference type="NCBI Taxonomy" id="2834431"/>
    <lineage>
        <taxon>Bacteria</taxon>
        <taxon>Bacillati</taxon>
        <taxon>Actinomycetota</taxon>
        <taxon>Actinomycetes</taxon>
        <taxon>Bifidobacteriales</taxon>
        <taxon>Bifidobacteriaceae</taxon>
        <taxon>Bifidobacterium</taxon>
    </lineage>
</organism>
<dbReference type="NCBIfam" id="NF003933">
    <property type="entry name" value="PRK05444.2-2"/>
    <property type="match status" value="1"/>
</dbReference>
<gene>
    <name evidence="7" type="ORF">KIH73_03515</name>
</gene>
<dbReference type="InterPro" id="IPR005477">
    <property type="entry name" value="Dxylulose-5-P_synthase"/>
</dbReference>
<feature type="domain" description="Transketolase-like pyrimidine-binding" evidence="6">
    <location>
        <begin position="291"/>
        <end position="457"/>
    </location>
</feature>
<dbReference type="Proteomes" id="UP000812844">
    <property type="component" value="Unassembled WGS sequence"/>
</dbReference>
<dbReference type="PANTHER" id="PTHR43322:SF1">
    <property type="entry name" value="1-DEOXY-D-XYLULOSE-5-PHOSPHATE SYNTHASE"/>
    <property type="match status" value="1"/>
</dbReference>
<dbReference type="Pfam" id="PF02779">
    <property type="entry name" value="Transket_pyr"/>
    <property type="match status" value="1"/>
</dbReference>
<dbReference type="Pfam" id="PF02780">
    <property type="entry name" value="Transketolase_C"/>
    <property type="match status" value="1"/>
</dbReference>
<name>A0ABS6W7K1_9BIFI</name>
<comment type="subunit">
    <text evidence="2">Homodimer.</text>
</comment>
<dbReference type="Pfam" id="PF13292">
    <property type="entry name" value="DXP_synthase_N"/>
    <property type="match status" value="1"/>
</dbReference>
<keyword evidence="8" id="KW-1185">Reference proteome</keyword>
<evidence type="ECO:0000256" key="3">
    <source>
        <dbReference type="ARBA" id="ARBA00022679"/>
    </source>
</evidence>
<dbReference type="EC" id="2.2.1.7" evidence="7"/>
<reference evidence="7 8" key="1">
    <citation type="submission" date="2021-05" db="EMBL/GenBank/DDBJ databases">
        <title>Phylogenetic classification of ten novel species belonging to the genus Bifidobacterium comprising B. colchicus sp. nov., B. abeli sp. nov., B. bicoloris sp. nov., B. guerezis sp. nov., B. rosaliae sp. nov., B. santillanensis sp. nov., B. argentati sp. nov., B. amazzoni sp. nov., B. pluviali sp. nov., and B. pinnaculum sp. nov.</title>
        <authorList>
            <person name="Lugli G.A."/>
            <person name="Ruiz Garcia L."/>
            <person name="Margolles A."/>
            <person name="Ventura M."/>
        </authorList>
    </citation>
    <scope>NUCLEOTIDE SEQUENCE [LARGE SCALE GENOMIC DNA]</scope>
    <source>
        <strain evidence="7 8">6T3</strain>
    </source>
</reference>
<dbReference type="InterPro" id="IPR005475">
    <property type="entry name" value="Transketolase-like_Pyr-bd"/>
</dbReference>
<evidence type="ECO:0000256" key="2">
    <source>
        <dbReference type="ARBA" id="ARBA00011738"/>
    </source>
</evidence>
<dbReference type="NCBIfam" id="NF008968">
    <property type="entry name" value="PRK12315.1"/>
    <property type="match status" value="1"/>
</dbReference>
<dbReference type="RefSeq" id="WP_219080585.1">
    <property type="nucleotide sequence ID" value="NZ_JAHBBD010000005.1"/>
</dbReference>